<dbReference type="GO" id="GO:0031932">
    <property type="term" value="C:TORC2 complex"/>
    <property type="evidence" value="ECO:0007669"/>
    <property type="project" value="UniProtKB-UniRule"/>
</dbReference>
<evidence type="ECO:0000313" key="6">
    <source>
        <dbReference type="Proteomes" id="UP000887540"/>
    </source>
</evidence>
<evidence type="ECO:0000256" key="2">
    <source>
        <dbReference type="ARBA" id="ARBA00022574"/>
    </source>
</evidence>
<comment type="function">
    <text evidence="5">Subunit of TORC1 and TORC2, which regulate cell growth and survival in response to nutrient and hormonal signals.</text>
</comment>
<dbReference type="GO" id="GO:0031931">
    <property type="term" value="C:TORC1 complex"/>
    <property type="evidence" value="ECO:0007669"/>
    <property type="project" value="UniProtKB-UniRule"/>
</dbReference>
<name>A0A914DSL6_9BILA</name>
<dbReference type="SMART" id="SM00320">
    <property type="entry name" value="WD40"/>
    <property type="match status" value="5"/>
</dbReference>
<dbReference type="Pfam" id="PF00400">
    <property type="entry name" value="WD40"/>
    <property type="match status" value="4"/>
</dbReference>
<dbReference type="WBParaSite" id="ACRNAN_scaffold3740.g22244.t1">
    <property type="protein sequence ID" value="ACRNAN_scaffold3740.g22244.t1"/>
    <property type="gene ID" value="ACRNAN_scaffold3740.g22244"/>
</dbReference>
<dbReference type="PROSITE" id="PS50082">
    <property type="entry name" value="WD_REPEATS_2"/>
    <property type="match status" value="3"/>
</dbReference>
<feature type="repeat" description="WD" evidence="4">
    <location>
        <begin position="322"/>
        <end position="352"/>
    </location>
</feature>
<feature type="repeat" description="WD" evidence="4">
    <location>
        <begin position="45"/>
        <end position="79"/>
    </location>
</feature>
<dbReference type="InterPro" id="IPR036322">
    <property type="entry name" value="WD40_repeat_dom_sf"/>
</dbReference>
<evidence type="ECO:0000256" key="5">
    <source>
        <dbReference type="RuleBase" id="RU369068"/>
    </source>
</evidence>
<keyword evidence="5" id="KW-0963">Cytoplasm</keyword>
<comment type="subcellular location">
    <subcellularLocation>
        <location evidence="5">Cytoplasm</location>
    </subcellularLocation>
</comment>
<dbReference type="PRINTS" id="PR00320">
    <property type="entry name" value="GPROTEINBRPT"/>
</dbReference>
<comment type="subunit">
    <text evidence="5">Part of TORC1 complex. Part of the TORC2 complex.</text>
</comment>
<dbReference type="InterPro" id="IPR019775">
    <property type="entry name" value="WD40_repeat_CS"/>
</dbReference>
<evidence type="ECO:0000256" key="3">
    <source>
        <dbReference type="ARBA" id="ARBA00022737"/>
    </source>
</evidence>
<comment type="similarity">
    <text evidence="1 5">Belongs to the WD repeat LST8 family.</text>
</comment>
<dbReference type="InterPro" id="IPR037588">
    <property type="entry name" value="MLST8"/>
</dbReference>
<evidence type="ECO:0000256" key="4">
    <source>
        <dbReference type="PROSITE-ProRule" id="PRU00221"/>
    </source>
</evidence>
<dbReference type="PANTHER" id="PTHR19842:SF0">
    <property type="entry name" value="TARGET OF RAPAMYCIN COMPLEX SUBUNIT LST8"/>
    <property type="match status" value="1"/>
</dbReference>
<reference evidence="7" key="1">
    <citation type="submission" date="2022-11" db="UniProtKB">
        <authorList>
            <consortium name="WormBaseParasite"/>
        </authorList>
    </citation>
    <scope>IDENTIFICATION</scope>
</reference>
<accession>A0A914DSL6</accession>
<dbReference type="Gene3D" id="2.130.10.10">
    <property type="entry name" value="YVTN repeat-like/Quinoprotein amine dehydrogenase"/>
    <property type="match status" value="2"/>
</dbReference>
<proteinExistence type="inferred from homology"/>
<feature type="repeat" description="WD" evidence="4">
    <location>
        <begin position="268"/>
        <end position="309"/>
    </location>
</feature>
<evidence type="ECO:0000313" key="7">
    <source>
        <dbReference type="WBParaSite" id="ACRNAN_scaffold3740.g22244.t1"/>
    </source>
</evidence>
<dbReference type="InterPro" id="IPR015943">
    <property type="entry name" value="WD40/YVTN_repeat-like_dom_sf"/>
</dbReference>
<dbReference type="AlphaFoldDB" id="A0A914DSL6"/>
<dbReference type="PANTHER" id="PTHR19842">
    <property type="entry name" value="G BETA-LIKE PROTEIN GBL"/>
    <property type="match status" value="1"/>
</dbReference>
<dbReference type="GO" id="GO:0031929">
    <property type="term" value="P:TOR signaling"/>
    <property type="evidence" value="ECO:0007669"/>
    <property type="project" value="UniProtKB-UniRule"/>
</dbReference>
<dbReference type="InterPro" id="IPR001680">
    <property type="entry name" value="WD40_rpt"/>
</dbReference>
<dbReference type="GO" id="GO:0032956">
    <property type="term" value="P:regulation of actin cytoskeleton organization"/>
    <property type="evidence" value="ECO:0007669"/>
    <property type="project" value="TreeGrafter"/>
</dbReference>
<keyword evidence="3 5" id="KW-0677">Repeat</keyword>
<keyword evidence="2 4" id="KW-0853">WD repeat</keyword>
<protein>
    <recommendedName>
        <fullName evidence="5">Target of rapamycin complex subunit lst8</fullName>
        <shortName evidence="5">TORC subunit lst8</shortName>
    </recommendedName>
</protein>
<evidence type="ECO:0000256" key="1">
    <source>
        <dbReference type="ARBA" id="ARBA00009890"/>
    </source>
</evidence>
<dbReference type="InterPro" id="IPR020472">
    <property type="entry name" value="WD40_PAC1"/>
</dbReference>
<dbReference type="PROSITE" id="PS50294">
    <property type="entry name" value="WD_REPEATS_REGION"/>
    <property type="match status" value="1"/>
</dbReference>
<dbReference type="SUPFAM" id="SSF50978">
    <property type="entry name" value="WD40 repeat-like"/>
    <property type="match status" value="1"/>
</dbReference>
<sequence length="369" mass="41315">MVPHKESQVNEMCITPDGCQLAVVGWQHLRMFDLNELTPNGLHTFNVHEKNVTAVGFQAAGEWMFTAGEDGYTKIWDMRINQLTCQRIFEVRNPVHCVTLHPNQMELVVSDSTGAVYIWDLRADRDDSLLTEVDLTEYVVHVDIDRSGTQCAAVTNRGHLFLWQIQHGMLTPKSASPTTIPQLSPLGTAPLAPPELAPLPSFDPMIAPMPAGQIDPNIELQHHAAQEALAGAPGWHSPVQMPSPHPPLPIHPQFPPTMLSRMQPRAKIAAHNTFALKCRFTPDGFHVATTSADQTTKLWSVTNEKLLHTYSMPGNKWIWDCAFTNDSQFMFNASSDAFLRMWDLQSGKVVRQYQGHSMAITAMTFYDLR</sequence>
<dbReference type="Proteomes" id="UP000887540">
    <property type="component" value="Unplaced"/>
</dbReference>
<dbReference type="GO" id="GO:0005737">
    <property type="term" value="C:cytoplasm"/>
    <property type="evidence" value="ECO:0007669"/>
    <property type="project" value="UniProtKB-SubCell"/>
</dbReference>
<keyword evidence="6" id="KW-1185">Reference proteome</keyword>
<organism evidence="6 7">
    <name type="scientific">Acrobeloides nanus</name>
    <dbReference type="NCBI Taxonomy" id="290746"/>
    <lineage>
        <taxon>Eukaryota</taxon>
        <taxon>Metazoa</taxon>
        <taxon>Ecdysozoa</taxon>
        <taxon>Nematoda</taxon>
        <taxon>Chromadorea</taxon>
        <taxon>Rhabditida</taxon>
        <taxon>Tylenchina</taxon>
        <taxon>Cephalobomorpha</taxon>
        <taxon>Cephaloboidea</taxon>
        <taxon>Cephalobidae</taxon>
        <taxon>Acrobeloides</taxon>
    </lineage>
</organism>
<dbReference type="PROSITE" id="PS00678">
    <property type="entry name" value="WD_REPEATS_1"/>
    <property type="match status" value="1"/>
</dbReference>